<dbReference type="GO" id="GO:0043531">
    <property type="term" value="F:ADP binding"/>
    <property type="evidence" value="ECO:0007669"/>
    <property type="project" value="InterPro"/>
</dbReference>
<evidence type="ECO:0000313" key="1">
    <source>
        <dbReference type="EMBL" id="MCQ8773643.1"/>
    </source>
</evidence>
<proteinExistence type="predicted"/>
<protein>
    <submittedName>
        <fullName evidence="1">NB-ARC domain-containing protein</fullName>
    </submittedName>
</protein>
<evidence type="ECO:0000313" key="2">
    <source>
        <dbReference type="Proteomes" id="UP001142374"/>
    </source>
</evidence>
<accession>A0A9X2LM21</accession>
<dbReference type="Proteomes" id="UP001142374">
    <property type="component" value="Unassembled WGS sequence"/>
</dbReference>
<reference evidence="1" key="1">
    <citation type="submission" date="2022-06" db="EMBL/GenBank/DDBJ databases">
        <title>WGS of actinobacteria.</title>
        <authorList>
            <person name="Thawai C."/>
        </authorList>
    </citation>
    <scope>NUCLEOTIDE SEQUENCE</scope>
    <source>
        <strain evidence="1">AA8</strain>
    </source>
</reference>
<keyword evidence="2" id="KW-1185">Reference proteome</keyword>
<dbReference type="AlphaFoldDB" id="A0A9X2LM21"/>
<name>A0A9X2LM21_9ACTN</name>
<gene>
    <name evidence="1" type="ORF">NQU55_28365</name>
</gene>
<comment type="caution">
    <text evidence="1">The sequence shown here is derived from an EMBL/GenBank/DDBJ whole genome shotgun (WGS) entry which is preliminary data.</text>
</comment>
<sequence>MVQWARRNRAGFPGGRLYADLRGFGDTGEPTPAEVLREFLLALGGAPHRMPESVNGAAAPFRLLAADRELLVVLDNARDSEQVRSLLPGGPRCVTVVTSRHRLSGLIVTDATRSVPVDVLTPEDGTALLAGMLGHERVLAEPAAARRPAELCGGLPLALRVAAARPVDRPGWTLNDM</sequence>
<dbReference type="SUPFAM" id="SSF52540">
    <property type="entry name" value="P-loop containing nucleoside triphosphate hydrolases"/>
    <property type="match status" value="1"/>
</dbReference>
<dbReference type="EMBL" id="JANIID010000032">
    <property type="protein sequence ID" value="MCQ8773643.1"/>
    <property type="molecule type" value="Genomic_DNA"/>
</dbReference>
<organism evidence="1 2">
    <name type="scientific">Streptomyces telluris</name>
    <dbReference type="NCBI Taxonomy" id="2720021"/>
    <lineage>
        <taxon>Bacteria</taxon>
        <taxon>Bacillati</taxon>
        <taxon>Actinomycetota</taxon>
        <taxon>Actinomycetes</taxon>
        <taxon>Kitasatosporales</taxon>
        <taxon>Streptomycetaceae</taxon>
        <taxon>Streptomyces</taxon>
    </lineage>
</organism>
<dbReference type="InterPro" id="IPR027417">
    <property type="entry name" value="P-loop_NTPase"/>
</dbReference>
<dbReference type="Gene3D" id="3.40.50.300">
    <property type="entry name" value="P-loop containing nucleotide triphosphate hydrolases"/>
    <property type="match status" value="1"/>
</dbReference>